<keyword evidence="1" id="KW-0812">Transmembrane</keyword>
<dbReference type="CTD" id="182795"/>
<evidence type="ECO:0000313" key="2">
    <source>
        <dbReference type="EMBL" id="CCD65233.1"/>
    </source>
</evidence>
<dbReference type="OMA" id="HRIPNIS"/>
<name>H2KYW8_CAEEL</name>
<dbReference type="STRING" id="6239.C18G1.3b.1"/>
<dbReference type="OrthoDB" id="9974378at2759"/>
<dbReference type="RefSeq" id="NP_001256048.1">
    <property type="nucleotide sequence ID" value="NM_001269119.1"/>
</dbReference>
<organism evidence="2 3">
    <name type="scientific">Caenorhabditis elegans</name>
    <dbReference type="NCBI Taxonomy" id="6239"/>
    <lineage>
        <taxon>Eukaryota</taxon>
        <taxon>Metazoa</taxon>
        <taxon>Ecdysozoa</taxon>
        <taxon>Nematoda</taxon>
        <taxon>Chromadorea</taxon>
        <taxon>Rhabditida</taxon>
        <taxon>Rhabditina</taxon>
        <taxon>Rhabditomorpha</taxon>
        <taxon>Rhabditoidea</taxon>
        <taxon>Rhabditidae</taxon>
        <taxon>Peloderinae</taxon>
        <taxon>Caenorhabditis</taxon>
    </lineage>
</organism>
<proteinExistence type="predicted"/>
<gene>
    <name evidence="2 4" type="primary">bgnt-1.4</name>
    <name evidence="4" type="ORF">C18G1.3</name>
    <name evidence="2" type="ORF">CELE_C18G1.3</name>
</gene>
<dbReference type="PaxDb" id="6239-C18G1.3b"/>
<feature type="transmembrane region" description="Helical" evidence="1">
    <location>
        <begin position="12"/>
        <end position="30"/>
    </location>
</feature>
<dbReference type="KEGG" id="cel:CELE_C18G1.3"/>
<dbReference type="eggNOG" id="KOG3765">
    <property type="taxonomic scope" value="Eukaryota"/>
</dbReference>
<dbReference type="AGR" id="WB:WBGene00015982"/>
<dbReference type="GeneID" id="182795"/>
<dbReference type="WormBase" id="C18G1.3b">
    <property type="protein sequence ID" value="CE44363"/>
    <property type="gene ID" value="WBGene00015982"/>
    <property type="gene designation" value="bgnt-1.4"/>
</dbReference>
<evidence type="ECO:0000256" key="1">
    <source>
        <dbReference type="SAM" id="Phobius"/>
    </source>
</evidence>
<dbReference type="InParanoid" id="H2KYW8"/>
<dbReference type="PANTHER" id="PTHR47411">
    <property type="entry name" value="B3GNT1, BETA-1,3-N-ACETYLGUCOSAMINYLTRANSFERASE 1, HOMOLOG"/>
    <property type="match status" value="1"/>
</dbReference>
<protein>
    <submittedName>
        <fullName evidence="2">B3GNT1, Beta-1,3-N-acetylGucosamiNylTransferase 1, homolog</fullName>
    </submittedName>
</protein>
<reference evidence="2 3" key="1">
    <citation type="journal article" date="1998" name="Science">
        <title>Genome sequence of the nematode C. elegans: a platform for investigating biology.</title>
        <authorList>
            <consortium name="The C. elegans sequencing consortium"/>
            <person name="Sulson J.E."/>
            <person name="Waterston R."/>
        </authorList>
    </citation>
    <scope>NUCLEOTIDE SEQUENCE [LARGE SCALE GENOMIC DNA]</scope>
    <source>
        <strain evidence="2 3">Bristol N2</strain>
    </source>
</reference>
<dbReference type="ExpressionAtlas" id="H2KYW8">
    <property type="expression patterns" value="baseline and differential"/>
</dbReference>
<keyword evidence="1" id="KW-1133">Transmembrane helix</keyword>
<accession>H2KYW8</accession>
<dbReference type="PhylomeDB" id="H2KYW8"/>
<dbReference type="PANTHER" id="PTHR47411:SF1">
    <property type="entry name" value="B3GNT1, BETA-1,3-N-ACETYLGUCOSAMINYLTRANSFERASE 1, HOMOLOG"/>
    <property type="match status" value="1"/>
</dbReference>
<evidence type="ECO:0000313" key="3">
    <source>
        <dbReference type="Proteomes" id="UP000001940"/>
    </source>
</evidence>
<dbReference type="AlphaFoldDB" id="H2KYW8"/>
<dbReference type="Proteomes" id="UP000001940">
    <property type="component" value="Chromosome V"/>
</dbReference>
<dbReference type="FunCoup" id="H2KYW8">
    <property type="interactions" value="488"/>
</dbReference>
<keyword evidence="3" id="KW-1185">Reference proteome</keyword>
<dbReference type="EMBL" id="BX284605">
    <property type="protein sequence ID" value="CCD65233.1"/>
    <property type="molecule type" value="Genomic_DNA"/>
</dbReference>
<dbReference type="SMR" id="H2KYW8"/>
<dbReference type="Bgee" id="WBGene00015982">
    <property type="expression patterns" value="Expressed in larva and 1 other cell type or tissue"/>
</dbReference>
<dbReference type="Pfam" id="PF13896">
    <property type="entry name" value="Glyco_transf_49"/>
    <property type="match status" value="1"/>
</dbReference>
<sequence length="382" mass="43963">MKIKIVLSRARNFAVSVIVAGFFCISYLSSDRQLHAYNPKFALSNETSIDHVIIDTTMMNNEYCVGYNFLEATESFREDGLEPVTLAVHGTAEMMEMIENKPENWDGPISFGLFIDFHSRQILDYVAKVYSCDEEFQKKVTVHFAFRLSPFQTSCPQIKVSPSTLECGEFLSNRKKFRRAVGDSFQLYPSNLMRNIARKGAKSDIHFIVDGDMIMSDGFAEKIKPIANQIVDGKNKNVLVVRRFETNETTIPHNHIELKNAIENKQVFQFHHRFFFAGHKISNISHWFAVSNETDEITAWEIPYSSSLWEVQVILHRNDLYNADYFPARIKVMQSLVYSLCRANYTFNLLSHVFNVHKGIKLGDTNFSKSVIAHSKRNGRNR</sequence>
<keyword evidence="1" id="KW-0472">Membrane</keyword>
<evidence type="ECO:0000313" key="4">
    <source>
        <dbReference type="WormBase" id="C18G1.3b"/>
    </source>
</evidence>